<dbReference type="PANTHER" id="PTHR21184:SF3">
    <property type="entry name" value="PROTEIN FAM151B"/>
    <property type="match status" value="1"/>
</dbReference>
<dbReference type="Pfam" id="PF10223">
    <property type="entry name" value="Menorin_N"/>
    <property type="match status" value="1"/>
</dbReference>
<dbReference type="OrthoDB" id="413402at2759"/>
<dbReference type="PANTHER" id="PTHR21184">
    <property type="entry name" value="MENORIN (DENDRITIC BRANCHING PROTEIN)"/>
    <property type="match status" value="1"/>
</dbReference>
<feature type="non-terminal residue" evidence="3">
    <location>
        <position position="1"/>
    </location>
</feature>
<evidence type="ECO:0000256" key="1">
    <source>
        <dbReference type="ARBA" id="ARBA00044953"/>
    </source>
</evidence>
<organism evidence="3 4">
    <name type="scientific">Scyliorhinus torazame</name>
    <name type="common">Cloudy catshark</name>
    <name type="synonym">Catulus torazame</name>
    <dbReference type="NCBI Taxonomy" id="75743"/>
    <lineage>
        <taxon>Eukaryota</taxon>
        <taxon>Metazoa</taxon>
        <taxon>Chordata</taxon>
        <taxon>Craniata</taxon>
        <taxon>Vertebrata</taxon>
        <taxon>Chondrichthyes</taxon>
        <taxon>Elasmobranchii</taxon>
        <taxon>Galeomorphii</taxon>
        <taxon>Galeoidea</taxon>
        <taxon>Carcharhiniformes</taxon>
        <taxon>Scyliorhinidae</taxon>
        <taxon>Scyliorhinus</taxon>
    </lineage>
</organism>
<name>A0A401P5X0_SCYTO</name>
<dbReference type="OMA" id="CHAVNSK"/>
<reference evidence="3 4" key="1">
    <citation type="journal article" date="2018" name="Nat. Ecol. Evol.">
        <title>Shark genomes provide insights into elasmobranch evolution and the origin of vertebrates.</title>
        <authorList>
            <person name="Hara Y"/>
            <person name="Yamaguchi K"/>
            <person name="Onimaru K"/>
            <person name="Kadota M"/>
            <person name="Koyanagi M"/>
            <person name="Keeley SD"/>
            <person name="Tatsumi K"/>
            <person name="Tanaka K"/>
            <person name="Motone F"/>
            <person name="Kageyama Y"/>
            <person name="Nozu R"/>
            <person name="Adachi N"/>
            <person name="Nishimura O"/>
            <person name="Nakagawa R"/>
            <person name="Tanegashima C"/>
            <person name="Kiyatake I"/>
            <person name="Matsumoto R"/>
            <person name="Murakumo K"/>
            <person name="Nishida K"/>
            <person name="Terakita A"/>
            <person name="Kuratani S"/>
            <person name="Sato K"/>
            <person name="Hyodo S Kuraku.S."/>
        </authorList>
    </citation>
    <scope>NUCLEOTIDE SEQUENCE [LARGE SCALE GENOMIC DNA]</scope>
</reference>
<evidence type="ECO:0000259" key="2">
    <source>
        <dbReference type="Pfam" id="PF10223"/>
    </source>
</evidence>
<dbReference type="InterPro" id="IPR019356">
    <property type="entry name" value="Menorin_dom"/>
</dbReference>
<dbReference type="STRING" id="75743.A0A401P5X0"/>
<keyword evidence="4" id="KW-1185">Reference proteome</keyword>
<comment type="caution">
    <text evidence="3">The sequence shown here is derived from an EMBL/GenBank/DDBJ whole genome shotgun (WGS) entry which is preliminary data.</text>
</comment>
<gene>
    <name evidence="3" type="ORF">scyTo_0005316</name>
</gene>
<accession>A0A401P5X0</accession>
<comment type="similarity">
    <text evidence="1">Belongs to the menorin family.</text>
</comment>
<evidence type="ECO:0000313" key="3">
    <source>
        <dbReference type="EMBL" id="GCB68525.1"/>
    </source>
</evidence>
<proteinExistence type="inferred from homology"/>
<protein>
    <recommendedName>
        <fullName evidence="2">Menorin-like domain-containing protein</fullName>
    </recommendedName>
</protein>
<dbReference type="EMBL" id="BFAA01001641">
    <property type="protein sequence ID" value="GCB68525.1"/>
    <property type="molecule type" value="Genomic_DNA"/>
</dbReference>
<dbReference type="AlphaFoldDB" id="A0A401P5X0"/>
<dbReference type="GO" id="GO:0005615">
    <property type="term" value="C:extracellular space"/>
    <property type="evidence" value="ECO:0007669"/>
    <property type="project" value="TreeGrafter"/>
</dbReference>
<sequence>QPIPMAPQSHMGIYPNQDGGGENTVEFFLKQRRIRSNDAVEIIWYHAANRKAQMEEALKSDAHMIEADVLVGSQGSHGGEPIMAHPPETDSDNTLHHWLNEVLQSDKGIKLDFKSLSAVEPAMKMLVSMEGLLTQPVWINADILPGPNGSSTEIVANVFLHTVTSYLSDITLSLGWTTNVLAGQRNNGYTWEMVKEMEQICRTLCQPVTFPVRAALVRPSWPQLHWLLEQSERYSLTVWTTRGDLYSVEDMLYIRENFDKSRIYFDLFEPQNSELRKAVDMKSTDQR</sequence>
<evidence type="ECO:0000313" key="4">
    <source>
        <dbReference type="Proteomes" id="UP000288216"/>
    </source>
</evidence>
<dbReference type="Proteomes" id="UP000288216">
    <property type="component" value="Unassembled WGS sequence"/>
</dbReference>
<feature type="domain" description="Menorin-like" evidence="2">
    <location>
        <begin position="38"/>
        <end position="271"/>
    </location>
</feature>